<organism evidence="2 3">
    <name type="scientific">Champsocephalus gunnari</name>
    <name type="common">Mackerel icefish</name>
    <dbReference type="NCBI Taxonomy" id="52237"/>
    <lineage>
        <taxon>Eukaryota</taxon>
        <taxon>Metazoa</taxon>
        <taxon>Chordata</taxon>
        <taxon>Craniata</taxon>
        <taxon>Vertebrata</taxon>
        <taxon>Euteleostomi</taxon>
        <taxon>Actinopterygii</taxon>
        <taxon>Neopterygii</taxon>
        <taxon>Teleostei</taxon>
        <taxon>Neoteleostei</taxon>
        <taxon>Acanthomorphata</taxon>
        <taxon>Eupercaria</taxon>
        <taxon>Perciformes</taxon>
        <taxon>Notothenioidei</taxon>
        <taxon>Channichthyidae</taxon>
        <taxon>Champsocephalus</taxon>
    </lineage>
</organism>
<accession>A0AAN8CC22</accession>
<dbReference type="Proteomes" id="UP001331515">
    <property type="component" value="Unassembled WGS sequence"/>
</dbReference>
<name>A0AAN8CC22_CHAGU</name>
<feature type="region of interest" description="Disordered" evidence="1">
    <location>
        <begin position="222"/>
        <end position="280"/>
    </location>
</feature>
<keyword evidence="3" id="KW-1185">Reference proteome</keyword>
<evidence type="ECO:0000256" key="1">
    <source>
        <dbReference type="SAM" id="MobiDB-lite"/>
    </source>
</evidence>
<feature type="compositionally biased region" description="Gly residues" evidence="1">
    <location>
        <begin position="172"/>
        <end position="183"/>
    </location>
</feature>
<dbReference type="AlphaFoldDB" id="A0AAN8CC22"/>
<sequence>MDSGRGETRRLAGGSGWIRVNLDHGFLLPDGERDEEGDKFGLHITDTLVESDSDIYAANFDGDESENVSSDYYNVTKINVKRPDNNWNDVGNRGMVSQNNLERAVLMPILEEGVVYFSPSKEKEEEGEEGQGEGEEGQGEGEEGQGGGEEWQGEGEEGQGEGEEGQGEGEEGQGGGEQGQGGGELELGLGAVLSLLGLSAVLCLANCLPCALQDRRSPLMGENREAGLERAAEKEEEKEREKMEVEKSKKDERNKTEGEYRIEQHDMNSTDDMKEVEIIC</sequence>
<dbReference type="EMBL" id="JAURVH010001532">
    <property type="protein sequence ID" value="KAK5901381.1"/>
    <property type="molecule type" value="Genomic_DNA"/>
</dbReference>
<feature type="region of interest" description="Disordered" evidence="1">
    <location>
        <begin position="119"/>
        <end position="183"/>
    </location>
</feature>
<protein>
    <submittedName>
        <fullName evidence="2">Uncharacterized protein</fullName>
    </submittedName>
</protein>
<reference evidence="2 3" key="1">
    <citation type="journal article" date="2023" name="Mol. Biol. Evol.">
        <title>Genomics of Secondarily Temperate Adaptation in the Only Non-Antarctic Icefish.</title>
        <authorList>
            <person name="Rivera-Colon A.G."/>
            <person name="Rayamajhi N."/>
            <person name="Minhas B.F."/>
            <person name="Madrigal G."/>
            <person name="Bilyk K.T."/>
            <person name="Yoon V."/>
            <person name="Hune M."/>
            <person name="Gregory S."/>
            <person name="Cheng C.H.C."/>
            <person name="Catchen J.M."/>
        </authorList>
    </citation>
    <scope>NUCLEOTIDE SEQUENCE [LARGE SCALE GENOMIC DNA]</scope>
    <source>
        <tissue evidence="2">White muscle</tissue>
    </source>
</reference>
<feature type="compositionally biased region" description="Acidic residues" evidence="1">
    <location>
        <begin position="125"/>
        <end position="143"/>
    </location>
</feature>
<evidence type="ECO:0000313" key="2">
    <source>
        <dbReference type="EMBL" id="KAK5901381.1"/>
    </source>
</evidence>
<gene>
    <name evidence="2" type="ORF">CgunFtcFv8_026259</name>
</gene>
<comment type="caution">
    <text evidence="2">The sequence shown here is derived from an EMBL/GenBank/DDBJ whole genome shotgun (WGS) entry which is preliminary data.</text>
</comment>
<evidence type="ECO:0000313" key="3">
    <source>
        <dbReference type="Proteomes" id="UP001331515"/>
    </source>
</evidence>
<feature type="compositionally biased region" description="Acidic residues" evidence="1">
    <location>
        <begin position="151"/>
        <end position="171"/>
    </location>
</feature>
<proteinExistence type="predicted"/>